<accession>A0A345HBS9</accession>
<dbReference type="Proteomes" id="UP000253951">
    <property type="component" value="Chromosome"/>
</dbReference>
<evidence type="ECO:0000259" key="1">
    <source>
        <dbReference type="Pfam" id="PF13274"/>
    </source>
</evidence>
<dbReference type="EMBL" id="CP031188">
    <property type="protein sequence ID" value="AXG74039.1"/>
    <property type="molecule type" value="Genomic_DNA"/>
</dbReference>
<dbReference type="InterPro" id="IPR025272">
    <property type="entry name" value="SocA_Panacea"/>
</dbReference>
<proteinExistence type="predicted"/>
<dbReference type="KEGG" id="fat:DVK85_07180"/>
<evidence type="ECO:0000313" key="2">
    <source>
        <dbReference type="EMBL" id="AXG74039.1"/>
    </source>
</evidence>
<feature type="domain" description="Antitoxin SocA-like Panacea" evidence="1">
    <location>
        <begin position="26"/>
        <end position="121"/>
    </location>
</feature>
<dbReference type="Pfam" id="PF13274">
    <property type="entry name" value="SocA_Panacea"/>
    <property type="match status" value="1"/>
</dbReference>
<protein>
    <submittedName>
        <fullName evidence="2">DUF4065 domain-containing protein</fullName>
    </submittedName>
</protein>
<sequence>MYNPIDIANYFLKKYGDKSEITPMKLVKLVYIAHGWYLGISDKALIDENPEAWKYGPVIPRVYHHFKDYGRKAITINYFPNDPDDNLPEKIKTFLDKIWQVYGKFSAIQLSAKTHEIGTPWYITWSKLIQNNNMKRKTGFGIFSSQIPDNIIKEYYKKKVAINKVESKSS</sequence>
<evidence type="ECO:0000313" key="3">
    <source>
        <dbReference type="Proteomes" id="UP000253951"/>
    </source>
</evidence>
<dbReference type="AlphaFoldDB" id="A0A345HBS9"/>
<dbReference type="OrthoDB" id="9799173at2"/>
<gene>
    <name evidence="2" type="ORF">DVK85_07180</name>
</gene>
<reference evidence="2 3" key="1">
    <citation type="submission" date="2018-07" db="EMBL/GenBank/DDBJ databases">
        <title>Complete genome sequence of Flavobacterium arcticum type strain SM1502T.</title>
        <authorList>
            <person name="Li Y."/>
            <person name="Li D.-D."/>
        </authorList>
    </citation>
    <scope>NUCLEOTIDE SEQUENCE [LARGE SCALE GENOMIC DNA]</scope>
    <source>
        <strain evidence="2 3">SM1502</strain>
    </source>
</reference>
<organism evidence="2 3">
    <name type="scientific">Flavobacterium arcticum</name>
    <dbReference type="NCBI Taxonomy" id="1784713"/>
    <lineage>
        <taxon>Bacteria</taxon>
        <taxon>Pseudomonadati</taxon>
        <taxon>Bacteroidota</taxon>
        <taxon>Flavobacteriia</taxon>
        <taxon>Flavobacteriales</taxon>
        <taxon>Flavobacteriaceae</taxon>
        <taxon>Flavobacterium</taxon>
    </lineage>
</organism>
<name>A0A345HBS9_9FLAO</name>
<dbReference type="RefSeq" id="WP_114677797.1">
    <property type="nucleotide sequence ID" value="NZ_CP031188.1"/>
</dbReference>
<keyword evidence="3" id="KW-1185">Reference proteome</keyword>